<feature type="domain" description="Glycosyltransferase 61 catalytic" evidence="2">
    <location>
        <begin position="252"/>
        <end position="340"/>
    </location>
</feature>
<protein>
    <recommendedName>
        <fullName evidence="2">Glycosyltransferase 61 catalytic domain-containing protein</fullName>
    </recommendedName>
</protein>
<keyword evidence="4" id="KW-1185">Reference proteome</keyword>
<keyword evidence="1" id="KW-1133">Transmembrane helix</keyword>
<organism evidence="3 4">
    <name type="scientific">Galdieria yellowstonensis</name>
    <dbReference type="NCBI Taxonomy" id="3028027"/>
    <lineage>
        <taxon>Eukaryota</taxon>
        <taxon>Rhodophyta</taxon>
        <taxon>Bangiophyceae</taxon>
        <taxon>Galdieriales</taxon>
        <taxon>Galdieriaceae</taxon>
        <taxon>Galdieria</taxon>
    </lineage>
</organism>
<keyword evidence="1" id="KW-0472">Membrane</keyword>
<dbReference type="Pfam" id="PF04577">
    <property type="entry name" value="Glyco_transf_61"/>
    <property type="match status" value="1"/>
</dbReference>
<feature type="transmembrane region" description="Helical" evidence="1">
    <location>
        <begin position="7"/>
        <end position="25"/>
    </location>
</feature>
<proteinExistence type="predicted"/>
<keyword evidence="1" id="KW-0812">Transmembrane</keyword>
<evidence type="ECO:0000313" key="4">
    <source>
        <dbReference type="Proteomes" id="UP001300502"/>
    </source>
</evidence>
<evidence type="ECO:0000256" key="1">
    <source>
        <dbReference type="SAM" id="Phobius"/>
    </source>
</evidence>
<dbReference type="InterPro" id="IPR049625">
    <property type="entry name" value="Glyco_transf_61_cat"/>
</dbReference>
<comment type="caution">
    <text evidence="3">The sequence shown here is derived from an EMBL/GenBank/DDBJ whole genome shotgun (WGS) entry which is preliminary data.</text>
</comment>
<evidence type="ECO:0000313" key="3">
    <source>
        <dbReference type="EMBL" id="KAK4522349.1"/>
    </source>
</evidence>
<dbReference type="GO" id="GO:0016757">
    <property type="term" value="F:glycosyltransferase activity"/>
    <property type="evidence" value="ECO:0007669"/>
    <property type="project" value="InterPro"/>
</dbReference>
<evidence type="ECO:0000259" key="2">
    <source>
        <dbReference type="Pfam" id="PF04577"/>
    </source>
</evidence>
<dbReference type="EMBL" id="JANCYU010000003">
    <property type="protein sequence ID" value="KAK4522349.1"/>
    <property type="molecule type" value="Genomic_DNA"/>
</dbReference>
<name>A0AAV9I5W9_9RHOD</name>
<accession>A0AAV9I5W9</accession>
<sequence length="341" mass="39779">MRKRNINLKRALLLTIGIFFLWYFYKIPKRSIAKNYSWLSEGSFSNNLTNYLQHCEALYLAYAHEEKIAFSNCRLQSDFFNHDLEKNVALVTLQVRENLSVVVNTSGPPVYILKRHWSETERKICRNKYLSGITWILPIDPFYFNGNIAHLHIFGAMRIWNTLQQLKSKGVFVNRILFVRRSSLMKCCPSRKQILETVSRLETIFPLEVVFQEQPVCIRQFLFVPLAPGSQNIHWGASHHVPSTANTKESFLIQAYADYLKKALLKNYSFLMKNRKRIQPHVLFVKRTGRRQLFNVEQLAVWSRSKLVTASVVDFSRGTWREHAKIVSGTDIFFSCHGADL</sequence>
<reference evidence="3 4" key="1">
    <citation type="submission" date="2022-07" db="EMBL/GenBank/DDBJ databases">
        <title>Genome-wide signatures of adaptation to extreme environments.</title>
        <authorList>
            <person name="Cho C.H."/>
            <person name="Yoon H.S."/>
        </authorList>
    </citation>
    <scope>NUCLEOTIDE SEQUENCE [LARGE SCALE GENOMIC DNA]</scope>
    <source>
        <strain evidence="3 4">108.79 E11</strain>
    </source>
</reference>
<dbReference type="AlphaFoldDB" id="A0AAV9I5W9"/>
<dbReference type="Proteomes" id="UP001300502">
    <property type="component" value="Unassembled WGS sequence"/>
</dbReference>
<gene>
    <name evidence="3" type="ORF">GAYE_HPESCF16G0229</name>
</gene>